<feature type="region of interest" description="Disordered" evidence="1">
    <location>
        <begin position="1"/>
        <end position="21"/>
    </location>
</feature>
<dbReference type="Proteomes" id="UP000050424">
    <property type="component" value="Unassembled WGS sequence"/>
</dbReference>
<dbReference type="OrthoDB" id="10598321at2759"/>
<feature type="region of interest" description="Disordered" evidence="1">
    <location>
        <begin position="141"/>
        <end position="179"/>
    </location>
</feature>
<organism evidence="2 3">
    <name type="scientific">Neonectria ditissima</name>
    <dbReference type="NCBI Taxonomy" id="78410"/>
    <lineage>
        <taxon>Eukaryota</taxon>
        <taxon>Fungi</taxon>
        <taxon>Dikarya</taxon>
        <taxon>Ascomycota</taxon>
        <taxon>Pezizomycotina</taxon>
        <taxon>Sordariomycetes</taxon>
        <taxon>Hypocreomycetidae</taxon>
        <taxon>Hypocreales</taxon>
        <taxon>Nectriaceae</taxon>
        <taxon>Neonectria</taxon>
    </lineage>
</organism>
<evidence type="ECO:0000313" key="2">
    <source>
        <dbReference type="EMBL" id="KPM36524.1"/>
    </source>
</evidence>
<accession>A0A0N8H5L7</accession>
<evidence type="ECO:0000313" key="3">
    <source>
        <dbReference type="Proteomes" id="UP000050424"/>
    </source>
</evidence>
<evidence type="ECO:0000256" key="1">
    <source>
        <dbReference type="SAM" id="MobiDB-lite"/>
    </source>
</evidence>
<dbReference type="EMBL" id="LKCW01000200">
    <property type="protein sequence ID" value="KPM36524.1"/>
    <property type="molecule type" value="Genomic_DNA"/>
</dbReference>
<comment type="caution">
    <text evidence="2">The sequence shown here is derived from an EMBL/GenBank/DDBJ whole genome shotgun (WGS) entry which is preliminary data.</text>
</comment>
<name>A0A0N8H5L7_9HYPO</name>
<reference evidence="2 3" key="1">
    <citation type="submission" date="2015-09" db="EMBL/GenBank/DDBJ databases">
        <title>Draft genome of a European isolate of the apple canker pathogen Neonectria ditissima.</title>
        <authorList>
            <person name="Gomez-Cortecero A."/>
            <person name="Harrison R.J."/>
            <person name="Armitage A.D."/>
        </authorList>
    </citation>
    <scope>NUCLEOTIDE SEQUENCE [LARGE SCALE GENOMIC DNA]</scope>
    <source>
        <strain evidence="2 3">R09/05</strain>
    </source>
</reference>
<keyword evidence="3" id="KW-1185">Reference proteome</keyword>
<sequence>MEHIFDTQMADTSNSTNHQADPTPAFEQWLYNFLTSPTTVLADIRARNLSREDERRELTNKARVCVDMVHTVHNAEYLAGLAGFVMQAELYRAKREELMGVYVQLGEAAAEAQAKSWKWGAALDQVALGGEPAAEELLRSAPRGNRRAKKLAHRRGQRPRNWEGCSVPRRNRAQQNGGI</sequence>
<feature type="compositionally biased region" description="Polar residues" evidence="1">
    <location>
        <begin position="9"/>
        <end position="20"/>
    </location>
</feature>
<gene>
    <name evidence="2" type="ORF">AK830_g10047</name>
</gene>
<dbReference type="AlphaFoldDB" id="A0A0N8H5L7"/>
<proteinExistence type="predicted"/>
<protein>
    <submittedName>
        <fullName evidence="2">Uncharacterized protein</fullName>
    </submittedName>
</protein>
<feature type="compositionally biased region" description="Basic residues" evidence="1">
    <location>
        <begin position="144"/>
        <end position="158"/>
    </location>
</feature>